<dbReference type="Proteomes" id="UP000483820">
    <property type="component" value="Chromosome X"/>
</dbReference>
<dbReference type="InterPro" id="IPR038217">
    <property type="entry name" value="MRG_C_sf"/>
</dbReference>
<dbReference type="AlphaFoldDB" id="A0A6A5G4M3"/>
<dbReference type="Gene3D" id="1.10.274.30">
    <property type="entry name" value="MRG domain"/>
    <property type="match status" value="1"/>
</dbReference>
<dbReference type="EMBL" id="WUAV01000006">
    <property type="protein sequence ID" value="KAF1749534.1"/>
    <property type="molecule type" value="Genomic_DNA"/>
</dbReference>
<organism evidence="2 3">
    <name type="scientific">Caenorhabditis remanei</name>
    <name type="common">Caenorhabditis vulgaris</name>
    <dbReference type="NCBI Taxonomy" id="31234"/>
    <lineage>
        <taxon>Eukaryota</taxon>
        <taxon>Metazoa</taxon>
        <taxon>Ecdysozoa</taxon>
        <taxon>Nematoda</taxon>
        <taxon>Chromadorea</taxon>
        <taxon>Rhabditida</taxon>
        <taxon>Rhabditina</taxon>
        <taxon>Rhabditomorpha</taxon>
        <taxon>Rhabditoidea</taxon>
        <taxon>Rhabditidae</taxon>
        <taxon>Peloderinae</taxon>
        <taxon>Caenorhabditis</taxon>
    </lineage>
</organism>
<evidence type="ECO:0000313" key="3">
    <source>
        <dbReference type="Proteomes" id="UP000483820"/>
    </source>
</evidence>
<gene>
    <name evidence="2" type="ORF">GCK72_026002</name>
</gene>
<proteinExistence type="predicted"/>
<evidence type="ECO:0000313" key="2">
    <source>
        <dbReference type="EMBL" id="KAF1749534.1"/>
    </source>
</evidence>
<comment type="caution">
    <text evidence="2">The sequence shown here is derived from an EMBL/GenBank/DDBJ whole genome shotgun (WGS) entry which is preliminary data.</text>
</comment>
<sequence length="420" mass="48125">MDSLFNIGEKCICIHNSIRYNATISSINTKGITHFYKVHFAGFNKRTNIAVEVGKENGILEKGTIDNTNDCGASSQDPVARQDSKTRKRNADTLKNENATITNNEQVYAGTMATTGSKESALSVENNKQMTMIDTNCGESIAKKIRVEEGRENQGETYDRSLVSAVSSDLPDSLNLFLPLSLIEIYTKDYDMLNEKRGVCVQSKSSIYDKKYDLIESIDHVLNMTVCDLKNKKSECDMKAIKSHYNNLKDFIKEFFEYFEVIAWRVLLNKEELEFCHQKLLEFCTENRVKKPEFINTIDYEYYGNQGFRVASHFNMIILVRMLVIFPYVQKDFPFSGRSKKIYKSGMLRLIQSLDLAAHSVQMWASYAPAKTSENPSWIPEKYVQGAEELKDLEIFEKNRLWKDENGQPIDIQTLSVFTS</sequence>
<dbReference type="CTD" id="9801431"/>
<protein>
    <submittedName>
        <fullName evidence="2">Uncharacterized protein</fullName>
    </submittedName>
</protein>
<dbReference type="KEGG" id="crq:GCK72_026002"/>
<dbReference type="GeneID" id="9801431"/>
<dbReference type="PROSITE" id="PS51640">
    <property type="entry name" value="MRG"/>
    <property type="match status" value="1"/>
</dbReference>
<feature type="compositionally biased region" description="Basic and acidic residues" evidence="1">
    <location>
        <begin position="80"/>
        <end position="92"/>
    </location>
</feature>
<dbReference type="InterPro" id="IPR016197">
    <property type="entry name" value="Chromo-like_dom_sf"/>
</dbReference>
<dbReference type="Gene3D" id="2.30.30.140">
    <property type="match status" value="1"/>
</dbReference>
<reference evidence="2 3" key="1">
    <citation type="submission" date="2019-12" db="EMBL/GenBank/DDBJ databases">
        <title>Chromosome-level assembly of the Caenorhabditis remanei genome.</title>
        <authorList>
            <person name="Teterina A.A."/>
            <person name="Willis J.H."/>
            <person name="Phillips P.C."/>
        </authorList>
    </citation>
    <scope>NUCLEOTIDE SEQUENCE [LARGE SCALE GENOMIC DNA]</scope>
    <source>
        <strain evidence="2 3">PX506</strain>
        <tissue evidence="2">Whole organism</tissue>
    </source>
</reference>
<evidence type="ECO:0000256" key="1">
    <source>
        <dbReference type="SAM" id="MobiDB-lite"/>
    </source>
</evidence>
<dbReference type="SUPFAM" id="SSF54160">
    <property type="entry name" value="Chromo domain-like"/>
    <property type="match status" value="1"/>
</dbReference>
<accession>A0A6A5G4M3</accession>
<dbReference type="RefSeq" id="XP_003093032.2">
    <property type="nucleotide sequence ID" value="XM_003092984.2"/>
</dbReference>
<name>A0A6A5G4M3_CAERE</name>
<feature type="region of interest" description="Disordered" evidence="1">
    <location>
        <begin position="70"/>
        <end position="92"/>
    </location>
</feature>